<dbReference type="GeneID" id="80018888"/>
<evidence type="ECO:0000259" key="1">
    <source>
        <dbReference type="PROSITE" id="PS50943"/>
    </source>
</evidence>
<reference evidence="2 3" key="1">
    <citation type="submission" date="2019-10" db="EMBL/GenBank/DDBJ databases">
        <authorList>
            <person name="Davis E.R."/>
            <person name="Mohamed A."/>
            <person name="Ilzat A."/>
            <person name="Sivanathan V."/>
            <person name="Garlena R.A."/>
            <person name="Russell D.A."/>
            <person name="Pope W.H."/>
            <person name="Jacobs-Sera D."/>
            <person name="Hatfull G.F."/>
        </authorList>
    </citation>
    <scope>NUCLEOTIDE SEQUENCE [LARGE SCALE GENOMIC DNA]</scope>
</reference>
<dbReference type="Proteomes" id="UP000427166">
    <property type="component" value="Segment"/>
</dbReference>
<evidence type="ECO:0000313" key="3">
    <source>
        <dbReference type="Proteomes" id="UP000427166"/>
    </source>
</evidence>
<protein>
    <submittedName>
        <fullName evidence="2">Helix-turn-helix DNA binding protein</fullName>
    </submittedName>
</protein>
<gene>
    <name evidence="2" type="primary">35</name>
    <name evidence="2" type="ORF">SEA_EMIROSE_35</name>
</gene>
<proteinExistence type="predicted"/>
<dbReference type="InterPro" id="IPR001387">
    <property type="entry name" value="Cro/C1-type_HTH"/>
</dbReference>
<dbReference type="EMBL" id="MN586033">
    <property type="protein sequence ID" value="QGJ94167.1"/>
    <property type="molecule type" value="Genomic_DNA"/>
</dbReference>
<dbReference type="InterPro" id="IPR010982">
    <property type="entry name" value="Lambda_DNA-bd_dom_sf"/>
</dbReference>
<dbReference type="GO" id="GO:0003677">
    <property type="term" value="F:DNA binding"/>
    <property type="evidence" value="ECO:0007669"/>
    <property type="project" value="InterPro"/>
</dbReference>
<dbReference type="Gene3D" id="1.10.260.40">
    <property type="entry name" value="lambda repressor-like DNA-binding domains"/>
    <property type="match status" value="1"/>
</dbReference>
<feature type="domain" description="HTH cro/C1-type" evidence="1">
    <location>
        <begin position="24"/>
        <end position="87"/>
    </location>
</feature>
<sequence>MESSGYRPRKLAGFHGDIQFGRMVQRARRTEGLSQEQLCERLRTLTSGSTKKWSQRYISQLETGTRRLLAADVYTLARALNFEGAGIDLDNRLHRISPKAWYKPTPPTHTDKDSD</sequence>
<evidence type="ECO:0000313" key="2">
    <source>
        <dbReference type="EMBL" id="QGJ94167.1"/>
    </source>
</evidence>
<dbReference type="KEGG" id="vg:80018888"/>
<keyword evidence="3" id="KW-1185">Reference proteome</keyword>
<name>A0A649VNX8_9CAUD</name>
<organism evidence="2 3">
    <name type="scientific">Corynebacterium phage EmiRose</name>
    <dbReference type="NCBI Taxonomy" id="2565372"/>
    <lineage>
        <taxon>Viruses</taxon>
        <taxon>Duplodnaviria</taxon>
        <taxon>Heunggongvirae</taxon>
        <taxon>Uroviricota</taxon>
        <taxon>Caudoviricetes</taxon>
        <taxon>Emirosevirus</taxon>
        <taxon>Emirosevirus emirose</taxon>
    </lineage>
</organism>
<dbReference type="SUPFAM" id="SSF47413">
    <property type="entry name" value="lambda repressor-like DNA-binding domains"/>
    <property type="match status" value="1"/>
</dbReference>
<dbReference type="PROSITE" id="PS50943">
    <property type="entry name" value="HTH_CROC1"/>
    <property type="match status" value="1"/>
</dbReference>
<dbReference type="RefSeq" id="YP_010754302.1">
    <property type="nucleotide sequence ID" value="NC_073458.1"/>
</dbReference>
<dbReference type="Pfam" id="PF13560">
    <property type="entry name" value="HTH_31"/>
    <property type="match status" value="1"/>
</dbReference>
<dbReference type="CDD" id="cd00093">
    <property type="entry name" value="HTH_XRE"/>
    <property type="match status" value="1"/>
</dbReference>
<accession>A0A649VNX8</accession>